<dbReference type="AlphaFoldDB" id="A0A8S0ZQ29"/>
<evidence type="ECO:0000313" key="9">
    <source>
        <dbReference type="EMBL" id="CAB3233928.1"/>
    </source>
</evidence>
<dbReference type="OrthoDB" id="10035043at2759"/>
<evidence type="ECO:0000256" key="7">
    <source>
        <dbReference type="ARBA" id="ARBA00039668"/>
    </source>
</evidence>
<feature type="transmembrane region" description="Helical" evidence="8">
    <location>
        <begin position="44"/>
        <end position="69"/>
    </location>
</feature>
<proteinExistence type="inferred from homology"/>
<keyword evidence="4 8" id="KW-0812">Transmembrane</keyword>
<evidence type="ECO:0000256" key="4">
    <source>
        <dbReference type="ARBA" id="ARBA00022692"/>
    </source>
</evidence>
<dbReference type="Proteomes" id="UP000494106">
    <property type="component" value="Unassembled WGS sequence"/>
</dbReference>
<keyword evidence="10" id="KW-1185">Reference proteome</keyword>
<dbReference type="PANTHER" id="PTHR10778">
    <property type="entry name" value="SOLUTE CARRIER FAMILY 35 MEMBER B"/>
    <property type="match status" value="1"/>
</dbReference>
<keyword evidence="3" id="KW-0813">Transport</keyword>
<evidence type="ECO:0000256" key="8">
    <source>
        <dbReference type="SAM" id="Phobius"/>
    </source>
</evidence>
<dbReference type="PANTHER" id="PTHR10778:SF13">
    <property type="entry name" value="ADENOSINE 3'-PHOSPHO 5'-PHOSPHOSULFATE TRANSPORTER 1"/>
    <property type="match status" value="1"/>
</dbReference>
<evidence type="ECO:0000313" key="10">
    <source>
        <dbReference type="Proteomes" id="UP000494106"/>
    </source>
</evidence>
<dbReference type="Pfam" id="PF08449">
    <property type="entry name" value="UAA"/>
    <property type="match status" value="2"/>
</dbReference>
<dbReference type="GO" id="GO:0005789">
    <property type="term" value="C:endoplasmic reticulum membrane"/>
    <property type="evidence" value="ECO:0007669"/>
    <property type="project" value="TreeGrafter"/>
</dbReference>
<name>A0A8S0ZQ29_ARCPL</name>
<feature type="transmembrane region" description="Helical" evidence="8">
    <location>
        <begin position="370"/>
        <end position="390"/>
    </location>
</feature>
<feature type="transmembrane region" description="Helical" evidence="8">
    <location>
        <begin position="331"/>
        <end position="349"/>
    </location>
</feature>
<feature type="transmembrane region" description="Helical" evidence="8">
    <location>
        <begin position="7"/>
        <end position="24"/>
    </location>
</feature>
<gene>
    <name evidence="9" type="ORF">APLA_LOCUS5498</name>
</gene>
<keyword evidence="6 8" id="KW-0472">Membrane</keyword>
<comment type="caution">
    <text evidence="9">The sequence shown here is derived from an EMBL/GenBank/DDBJ whole genome shotgun (WGS) entry which is preliminary data.</text>
</comment>
<dbReference type="GO" id="GO:0046964">
    <property type="term" value="F:3'-phosphoadenosine 5'-phosphosulfate transmembrane transporter activity"/>
    <property type="evidence" value="ECO:0007669"/>
    <property type="project" value="TreeGrafter"/>
</dbReference>
<sequence>MASMGVWLVTSLCFVVMMLISHVYHKLLDAYEQSATLSDIEYSWFFRLLLNLVGYSTVLLPMFILYKYLQKINYFDKISNNSGYTWRVLFLCFGEPGEKLPESVKPRKEDGTARESAELAFCFTGLMAAYLVWGLLQEKIMTQNYVMSDGSLMKFNDSQFLVFVNRLTALVAAGARLASTRAPLAPAPLHKFSYCSLSNVLSAWCQYEALKYVSFPTQVTYTSRAAAQVQLLLAQQPAPLHKFSYCSLSNVLSAWCQYEALKYVSFPTQVTYTSRAAAQVQVLSKSCKVIPVMLMGKLISRNKYEMYEYVVAVLISVGMVMFMYGSHDDNVGSSATTMSGVALLALYMVCDSFTSSWQGAVFTQYGVGSLHMLCAVNAFSCALTAAAHAHHAPPLALLHHPVFAADCIVLSVSSAVGQLLIYRTIERFGAVVFTIIMTLRQAVSILLSCAVYGHRVSGGGAAGVALVFGAVLLRLYCRQRLRRPRR</sequence>
<evidence type="ECO:0000256" key="2">
    <source>
        <dbReference type="ARBA" id="ARBA00010694"/>
    </source>
</evidence>
<accession>A0A8S0ZQ29</accession>
<feature type="transmembrane region" description="Helical" evidence="8">
    <location>
        <begin position="428"/>
        <end position="453"/>
    </location>
</feature>
<feature type="transmembrane region" description="Helical" evidence="8">
    <location>
        <begin position="402"/>
        <end position="421"/>
    </location>
</feature>
<comment type="subcellular location">
    <subcellularLocation>
        <location evidence="1">Membrane</location>
        <topology evidence="1">Multi-pass membrane protein</topology>
    </subcellularLocation>
</comment>
<evidence type="ECO:0000256" key="3">
    <source>
        <dbReference type="ARBA" id="ARBA00022448"/>
    </source>
</evidence>
<dbReference type="InterPro" id="IPR013657">
    <property type="entry name" value="SCL35B1-4/HUT1"/>
</dbReference>
<keyword evidence="5 8" id="KW-1133">Transmembrane helix</keyword>
<organism evidence="9 10">
    <name type="scientific">Arctia plantaginis</name>
    <name type="common">Wood tiger moth</name>
    <name type="synonym">Phalaena plantaginis</name>
    <dbReference type="NCBI Taxonomy" id="874455"/>
    <lineage>
        <taxon>Eukaryota</taxon>
        <taxon>Metazoa</taxon>
        <taxon>Ecdysozoa</taxon>
        <taxon>Arthropoda</taxon>
        <taxon>Hexapoda</taxon>
        <taxon>Insecta</taxon>
        <taxon>Pterygota</taxon>
        <taxon>Neoptera</taxon>
        <taxon>Endopterygota</taxon>
        <taxon>Lepidoptera</taxon>
        <taxon>Glossata</taxon>
        <taxon>Ditrysia</taxon>
        <taxon>Noctuoidea</taxon>
        <taxon>Erebidae</taxon>
        <taxon>Arctiinae</taxon>
        <taxon>Arctia</taxon>
    </lineage>
</organism>
<evidence type="ECO:0000256" key="6">
    <source>
        <dbReference type="ARBA" id="ARBA00023136"/>
    </source>
</evidence>
<evidence type="ECO:0000256" key="5">
    <source>
        <dbReference type="ARBA" id="ARBA00022989"/>
    </source>
</evidence>
<dbReference type="GO" id="GO:0000139">
    <property type="term" value="C:Golgi membrane"/>
    <property type="evidence" value="ECO:0007669"/>
    <property type="project" value="TreeGrafter"/>
</dbReference>
<dbReference type="EMBL" id="CADEBC010000479">
    <property type="protein sequence ID" value="CAB3233928.1"/>
    <property type="molecule type" value="Genomic_DNA"/>
</dbReference>
<comment type="similarity">
    <text evidence="2">Belongs to the nucleotide-sugar transporter family. SLC35B subfamily.</text>
</comment>
<reference evidence="9 10" key="1">
    <citation type="submission" date="2020-04" db="EMBL/GenBank/DDBJ databases">
        <authorList>
            <person name="Wallbank WR R."/>
            <person name="Pardo Diaz C."/>
            <person name="Kozak K."/>
            <person name="Martin S."/>
            <person name="Jiggins C."/>
            <person name="Moest M."/>
            <person name="Warren A I."/>
            <person name="Byers J.R.P. K."/>
            <person name="Montejo-Kovacevich G."/>
            <person name="Yen C E."/>
        </authorList>
    </citation>
    <scope>NUCLEOTIDE SEQUENCE [LARGE SCALE GENOMIC DNA]</scope>
</reference>
<evidence type="ECO:0000256" key="1">
    <source>
        <dbReference type="ARBA" id="ARBA00004141"/>
    </source>
</evidence>
<protein>
    <recommendedName>
        <fullName evidence="7">Adenosine 3'-phospho 5'-phosphosulfate transporter 1</fullName>
    </recommendedName>
</protein>
<feature type="transmembrane region" description="Helical" evidence="8">
    <location>
        <begin position="306"/>
        <end position="325"/>
    </location>
</feature>
<feature type="transmembrane region" description="Helical" evidence="8">
    <location>
        <begin position="459"/>
        <end position="477"/>
    </location>
</feature>